<dbReference type="KEGG" id="oar:OA238_118p0560"/>
<dbReference type="InterPro" id="IPR025944">
    <property type="entry name" value="Sigma_54_int_dom_CS"/>
</dbReference>
<evidence type="ECO:0000313" key="12">
    <source>
        <dbReference type="EMBL" id="AGI74753.1"/>
    </source>
</evidence>
<dbReference type="GO" id="GO:0006355">
    <property type="term" value="P:regulation of DNA-templated transcription"/>
    <property type="evidence" value="ECO:0007669"/>
    <property type="project" value="InterPro"/>
</dbReference>
<evidence type="ECO:0000256" key="9">
    <source>
        <dbReference type="ARBA" id="ARBA00023159"/>
    </source>
</evidence>
<dbReference type="InterPro" id="IPR002078">
    <property type="entry name" value="Sigma_54_int"/>
</dbReference>
<dbReference type="Pfam" id="PF00158">
    <property type="entry name" value="Sigma54_activat"/>
    <property type="match status" value="1"/>
</dbReference>
<feature type="domain" description="Sigma-54 factor interaction" evidence="11">
    <location>
        <begin position="125"/>
        <end position="353"/>
    </location>
</feature>
<name>M9RSN1_9RHOB</name>
<keyword evidence="6" id="KW-0902">Two-component regulatory system</keyword>
<comment type="function">
    <text evidence="1">Required for activation of most nif operons, which are directly involved in nitrogen fixation.</text>
</comment>
<organism evidence="12 13">
    <name type="scientific">Octadecabacter arcticus 238</name>
    <dbReference type="NCBI Taxonomy" id="391616"/>
    <lineage>
        <taxon>Bacteria</taxon>
        <taxon>Pseudomonadati</taxon>
        <taxon>Pseudomonadota</taxon>
        <taxon>Alphaproteobacteria</taxon>
        <taxon>Rhodobacterales</taxon>
        <taxon>Roseobacteraceae</taxon>
        <taxon>Octadecabacter</taxon>
    </lineage>
</organism>
<dbReference type="InterPro" id="IPR058031">
    <property type="entry name" value="AAA_lid_NorR"/>
</dbReference>
<keyword evidence="5" id="KW-0067">ATP-binding</keyword>
<keyword evidence="13" id="KW-1185">Reference proteome</keyword>
<evidence type="ECO:0000256" key="2">
    <source>
        <dbReference type="ARBA" id="ARBA00011135"/>
    </source>
</evidence>
<accession>M9RSN1</accession>
<proteinExistence type="predicted"/>
<dbReference type="SMART" id="SM00382">
    <property type="entry name" value="AAA"/>
    <property type="match status" value="1"/>
</dbReference>
<evidence type="ECO:0000256" key="1">
    <source>
        <dbReference type="ARBA" id="ARBA00002167"/>
    </source>
</evidence>
<dbReference type="RefSeq" id="WP_015497661.1">
    <property type="nucleotide sequence ID" value="NC_020909.1"/>
</dbReference>
<reference evidence="12 13" key="1">
    <citation type="journal article" date="2013" name="PLoS ONE">
        <title>Poles Apart: Arctic and Antarctic Octadecabacter strains Share High Genome Plasticity and a New Type of Xanthorhodopsin.</title>
        <authorList>
            <person name="Vollmers J."/>
            <person name="Voget S."/>
            <person name="Dietrich S."/>
            <person name="Gollnow K."/>
            <person name="Smits M."/>
            <person name="Meyer K."/>
            <person name="Brinkhoff T."/>
            <person name="Simon M."/>
            <person name="Daniel R."/>
        </authorList>
    </citation>
    <scope>NUCLEOTIDE SEQUENCE [LARGE SCALE GENOMIC DNA]</scope>
    <source>
        <strain evidence="12 13">238</strain>
        <plasmid evidence="13">Plasmid pOA238_118</plasmid>
    </source>
</reference>
<protein>
    <recommendedName>
        <fullName evidence="3">Nif-specific regulatory protein</fullName>
    </recommendedName>
</protein>
<dbReference type="InterPro" id="IPR027417">
    <property type="entry name" value="P-loop_NTPase"/>
</dbReference>
<evidence type="ECO:0000259" key="11">
    <source>
        <dbReference type="PROSITE" id="PS50045"/>
    </source>
</evidence>
<evidence type="ECO:0000256" key="6">
    <source>
        <dbReference type="ARBA" id="ARBA00023012"/>
    </source>
</evidence>
<dbReference type="HOGENOM" id="CLU_000445_4_0_5"/>
<dbReference type="CDD" id="cd00009">
    <property type="entry name" value="AAA"/>
    <property type="match status" value="1"/>
</dbReference>
<evidence type="ECO:0000256" key="4">
    <source>
        <dbReference type="ARBA" id="ARBA00022741"/>
    </source>
</evidence>
<dbReference type="PROSITE" id="PS00688">
    <property type="entry name" value="SIGMA54_INTERACT_3"/>
    <property type="match status" value="1"/>
</dbReference>
<evidence type="ECO:0000256" key="8">
    <source>
        <dbReference type="ARBA" id="ARBA00023125"/>
    </source>
</evidence>
<keyword evidence="4" id="KW-0547">Nucleotide-binding</keyword>
<dbReference type="Gene3D" id="3.40.50.300">
    <property type="entry name" value="P-loop containing nucleotide triphosphate hydrolases"/>
    <property type="match status" value="1"/>
</dbReference>
<dbReference type="InterPro" id="IPR025943">
    <property type="entry name" value="Sigma_54_int_dom_ATP-bd_2"/>
</dbReference>
<keyword evidence="7" id="KW-0805">Transcription regulation</keyword>
<keyword evidence="12" id="KW-0614">Plasmid</keyword>
<dbReference type="Pfam" id="PF25601">
    <property type="entry name" value="AAA_lid_14"/>
    <property type="match status" value="1"/>
</dbReference>
<keyword evidence="9" id="KW-0010">Activator</keyword>
<dbReference type="PANTHER" id="PTHR32071">
    <property type="entry name" value="TRANSCRIPTIONAL REGULATORY PROTEIN"/>
    <property type="match status" value="1"/>
</dbReference>
<evidence type="ECO:0000256" key="10">
    <source>
        <dbReference type="ARBA" id="ARBA00023163"/>
    </source>
</evidence>
<dbReference type="Proteomes" id="UP000004688">
    <property type="component" value="Plasmid pOA238_118"/>
</dbReference>
<gene>
    <name evidence="12" type="ORF">OA238_118p0560</name>
</gene>
<dbReference type="GO" id="GO:0003677">
    <property type="term" value="F:DNA binding"/>
    <property type="evidence" value="ECO:0007669"/>
    <property type="project" value="UniProtKB-KW"/>
</dbReference>
<dbReference type="FunFam" id="3.40.50.300:FF:000006">
    <property type="entry name" value="DNA-binding transcriptional regulator NtrC"/>
    <property type="match status" value="1"/>
</dbReference>
<evidence type="ECO:0000256" key="3">
    <source>
        <dbReference type="ARBA" id="ARBA00015308"/>
    </source>
</evidence>
<dbReference type="AlphaFoldDB" id="M9RSN1"/>
<dbReference type="PANTHER" id="PTHR32071:SF21">
    <property type="entry name" value="TRANSCRIPTIONAL REGULATORY PROTEIN FLGR"/>
    <property type="match status" value="1"/>
</dbReference>
<dbReference type="PROSITE" id="PS50045">
    <property type="entry name" value="SIGMA54_INTERACT_4"/>
    <property type="match status" value="1"/>
</dbReference>
<sequence length="396" mass="43467">MVENTHRAIIDLAQFELGDQLVARLMAHDVAVAAFPDISQDARVLTDFLVLSSTRAIELGGQSGVIGAAKRVGAKSVLIVDRPATAYKIETELGARIVTLSLPLTVSDFHAVQFVTTLLHGTSRALVESDHSRKLYELAGRVAQSDVSVFISGPTGSGKEIMARFIHDRSPRRNKEFVAVNCAAIPDNMLEAMMFGHEKGSFTGASTANIGVIRAADGGTLLLDEISEMSLQLQAKLLRAIQELMVTPIGGTKQIKVDLRILATSNRDMWEECRLGRFREDLFYRLNVFPIATQALSERPEDILPIAQTLIMRHVKDVTHIPMLAPCALNMLLEHSWPGNVRELENVIQRALVLSTGTIIKSDAIMIDKLNTVDVEATIAELPAAESPRRTWEMSK</sequence>
<dbReference type="GO" id="GO:0005524">
    <property type="term" value="F:ATP binding"/>
    <property type="evidence" value="ECO:0007669"/>
    <property type="project" value="UniProtKB-KW"/>
</dbReference>
<dbReference type="GO" id="GO:0000160">
    <property type="term" value="P:phosphorelay signal transduction system"/>
    <property type="evidence" value="ECO:0007669"/>
    <property type="project" value="UniProtKB-KW"/>
</dbReference>
<dbReference type="Gene3D" id="1.10.8.60">
    <property type="match status" value="1"/>
</dbReference>
<dbReference type="EMBL" id="CP003743">
    <property type="protein sequence ID" value="AGI74753.1"/>
    <property type="molecule type" value="Genomic_DNA"/>
</dbReference>
<dbReference type="SUPFAM" id="SSF52540">
    <property type="entry name" value="P-loop containing nucleoside triphosphate hydrolases"/>
    <property type="match status" value="1"/>
</dbReference>
<keyword evidence="10" id="KW-0804">Transcription</keyword>
<evidence type="ECO:0000256" key="7">
    <source>
        <dbReference type="ARBA" id="ARBA00023015"/>
    </source>
</evidence>
<geneLocation type="plasmid" evidence="12 13">
    <name>pOA238_118</name>
</geneLocation>
<evidence type="ECO:0000313" key="13">
    <source>
        <dbReference type="Proteomes" id="UP000004688"/>
    </source>
</evidence>
<comment type="subunit">
    <text evidence="2">Interacts with sigma-54.</text>
</comment>
<evidence type="ECO:0000256" key="5">
    <source>
        <dbReference type="ARBA" id="ARBA00022840"/>
    </source>
</evidence>
<dbReference type="InterPro" id="IPR003593">
    <property type="entry name" value="AAA+_ATPase"/>
</dbReference>
<dbReference type="PROSITE" id="PS00676">
    <property type="entry name" value="SIGMA54_INTERACT_2"/>
    <property type="match status" value="1"/>
</dbReference>
<keyword evidence="8" id="KW-0238">DNA-binding</keyword>